<dbReference type="EMBL" id="JAHEWX010000022">
    <property type="protein sequence ID" value="MBT1543030.1"/>
    <property type="molecule type" value="Genomic_DNA"/>
</dbReference>
<gene>
    <name evidence="1" type="ORF">KK103_14780</name>
</gene>
<proteinExistence type="predicted"/>
<accession>A0A5P8YV23</accession>
<reference evidence="1" key="1">
    <citation type="submission" date="2021-05" db="EMBL/GenBank/DDBJ databases">
        <title>Whole genome sequence of Curtobacterium flaccumfaciens pv. flaccumfaciens strain CFBP 3417.</title>
        <authorList>
            <person name="Osdaghi E."/>
            <person name="Taghouti G."/>
            <person name="Portier P."/>
            <person name="Fazliarab A."/>
            <person name="Taghavi S.M."/>
            <person name="Briand M."/>
            <person name="Le-Saux M."/>
            <person name="Jacques M.-A."/>
        </authorList>
    </citation>
    <scope>NUCLEOTIDE SEQUENCE</scope>
    <source>
        <strain evidence="1">CFBP 3417</strain>
    </source>
</reference>
<organism evidence="1 2">
    <name type="scientific">Curtobacterium flaccumfaciens pv. flaccumfaciens</name>
    <dbReference type="NCBI Taxonomy" id="138532"/>
    <lineage>
        <taxon>Bacteria</taxon>
        <taxon>Bacillati</taxon>
        <taxon>Actinomycetota</taxon>
        <taxon>Actinomycetes</taxon>
        <taxon>Micrococcales</taxon>
        <taxon>Microbacteriaceae</taxon>
        <taxon>Curtobacterium</taxon>
    </lineage>
</organism>
<name>A0A5P8YV23_9MICO</name>
<dbReference type="Proteomes" id="UP000709437">
    <property type="component" value="Unassembled WGS sequence"/>
</dbReference>
<protein>
    <submittedName>
        <fullName evidence="1">Uncharacterized protein</fullName>
    </submittedName>
</protein>
<evidence type="ECO:0000313" key="1">
    <source>
        <dbReference type="EMBL" id="MBT1543030.1"/>
    </source>
</evidence>
<dbReference type="RefSeq" id="WP_128781673.1">
    <property type="nucleotide sequence ID" value="NZ_CP041260.1"/>
</dbReference>
<evidence type="ECO:0000313" key="2">
    <source>
        <dbReference type="Proteomes" id="UP000709437"/>
    </source>
</evidence>
<dbReference type="AlphaFoldDB" id="A0A5P8YV23"/>
<comment type="caution">
    <text evidence="1">The sequence shown here is derived from an EMBL/GenBank/DDBJ whole genome shotgun (WGS) entry which is preliminary data.</text>
</comment>
<sequence>MNYVEILYVLNDDVASKDHYGKLSAAQAAVAPLLASLDLTFGARLLGVRITEEIGEVFDDWHWNRRLDGPTVALEAQADLAFIEAQAGLGQIRAIFEANAGRSLEHRSRLRIASQWYWRADAETDPVQKFIAFWLVIEALEMDGPNIAPVKQVVQSLTGDDSVPVAAAIGRLHGLRSRLVHGKQDAVSSVQLGAVEAVSLALLERHLLGVLTDDRKSALRQAVQDASSAIFSG</sequence>